<dbReference type="Gene3D" id="3.30.60.90">
    <property type="match status" value="1"/>
</dbReference>
<keyword evidence="11" id="KW-0206">Cytoskeleton</keyword>
<dbReference type="SMART" id="SM00291">
    <property type="entry name" value="ZnF_ZZ"/>
    <property type="match status" value="1"/>
</dbReference>
<feature type="region of interest" description="Disordered" evidence="14">
    <location>
        <begin position="1756"/>
        <end position="1789"/>
    </location>
</feature>
<organism evidence="17 18">
    <name type="scientific">Tigriopus californicus</name>
    <name type="common">Marine copepod</name>
    <dbReference type="NCBI Taxonomy" id="6832"/>
    <lineage>
        <taxon>Eukaryota</taxon>
        <taxon>Metazoa</taxon>
        <taxon>Ecdysozoa</taxon>
        <taxon>Arthropoda</taxon>
        <taxon>Crustacea</taxon>
        <taxon>Multicrustacea</taxon>
        <taxon>Hexanauplia</taxon>
        <taxon>Copepoda</taxon>
        <taxon>Harpacticoida</taxon>
        <taxon>Harpacticidae</taxon>
        <taxon>Tigriopus</taxon>
    </lineage>
</organism>
<keyword evidence="9" id="KW-0472">Membrane</keyword>
<dbReference type="InterPro" id="IPR043145">
    <property type="entry name" value="Znf_ZZ_sf"/>
</dbReference>
<comment type="subcellular location">
    <subcellularLocation>
        <location evidence="2">Cell membrane</location>
        <location evidence="2">Sarcolemma</location>
        <topology evidence="2">Peripheral membrane protein</topology>
        <orientation evidence="2">Cytoplasmic side</orientation>
    </subcellularLocation>
    <subcellularLocation>
        <location evidence="1">Cytoplasm</location>
        <location evidence="1">Cytoskeleton</location>
    </subcellularLocation>
</comment>
<feature type="coiled-coil region" evidence="13">
    <location>
        <begin position="691"/>
        <end position="718"/>
    </location>
</feature>
<dbReference type="InterPro" id="IPR050774">
    <property type="entry name" value="KCMF1/Dystrophin"/>
</dbReference>
<feature type="region of interest" description="Disordered" evidence="14">
    <location>
        <begin position="172"/>
        <end position="222"/>
    </location>
</feature>
<dbReference type="SUPFAM" id="SSF46966">
    <property type="entry name" value="Spectrin repeat"/>
    <property type="match status" value="2"/>
</dbReference>
<dbReference type="InterPro" id="IPR036020">
    <property type="entry name" value="WW_dom_sf"/>
</dbReference>
<dbReference type="Pfam" id="PF09068">
    <property type="entry name" value="EF-hand_2"/>
    <property type="match status" value="1"/>
</dbReference>
<evidence type="ECO:0000313" key="17">
    <source>
        <dbReference type="EMBL" id="TRY77174.1"/>
    </source>
</evidence>
<evidence type="ECO:0000256" key="8">
    <source>
        <dbReference type="ARBA" id="ARBA00022837"/>
    </source>
</evidence>
<dbReference type="Proteomes" id="UP000318571">
    <property type="component" value="Chromosome 5"/>
</dbReference>
<feature type="region of interest" description="Disordered" evidence="14">
    <location>
        <begin position="1365"/>
        <end position="1394"/>
    </location>
</feature>
<feature type="compositionally biased region" description="Basic and acidic residues" evidence="14">
    <location>
        <begin position="1295"/>
        <end position="1305"/>
    </location>
</feature>
<accession>A0A553PHM4</accession>
<feature type="compositionally biased region" description="Low complexity" evidence="14">
    <location>
        <begin position="732"/>
        <end position="744"/>
    </location>
</feature>
<feature type="compositionally biased region" description="Basic and acidic residues" evidence="14">
    <location>
        <begin position="1263"/>
        <end position="1281"/>
    </location>
</feature>
<reference evidence="17 18" key="1">
    <citation type="journal article" date="2018" name="Nat. Ecol. Evol.">
        <title>Genomic signatures of mitonuclear coevolution across populations of Tigriopus californicus.</title>
        <authorList>
            <person name="Barreto F.S."/>
            <person name="Watson E.T."/>
            <person name="Lima T.G."/>
            <person name="Willett C.S."/>
            <person name="Edmands S."/>
            <person name="Li W."/>
            <person name="Burton R.S."/>
        </authorList>
    </citation>
    <scope>NUCLEOTIDE SEQUENCE [LARGE SCALE GENOMIC DNA]</scope>
    <source>
        <strain evidence="17 18">San Diego</strain>
    </source>
</reference>
<feature type="compositionally biased region" description="Polar residues" evidence="14">
    <location>
        <begin position="408"/>
        <end position="423"/>
    </location>
</feature>
<evidence type="ECO:0000256" key="10">
    <source>
        <dbReference type="ARBA" id="ARBA00023203"/>
    </source>
</evidence>
<dbReference type="InterPro" id="IPR015153">
    <property type="entry name" value="EF-hand_dom_typ1"/>
</dbReference>
<evidence type="ECO:0000256" key="11">
    <source>
        <dbReference type="ARBA" id="ARBA00023212"/>
    </source>
</evidence>
<feature type="coiled-coil region" evidence="13">
    <location>
        <begin position="1410"/>
        <end position="1437"/>
    </location>
</feature>
<feature type="compositionally biased region" description="Polar residues" evidence="14">
    <location>
        <begin position="78"/>
        <end position="98"/>
    </location>
</feature>
<dbReference type="PROSITE" id="PS50135">
    <property type="entry name" value="ZF_ZZ_2"/>
    <property type="match status" value="1"/>
</dbReference>
<feature type="region of interest" description="Disordered" evidence="14">
    <location>
        <begin position="1"/>
        <end position="98"/>
    </location>
</feature>
<dbReference type="InterPro" id="IPR011992">
    <property type="entry name" value="EF-hand-dom_pair"/>
</dbReference>
<dbReference type="SMART" id="SM00456">
    <property type="entry name" value="WW"/>
    <property type="match status" value="1"/>
</dbReference>
<dbReference type="EMBL" id="VCGU01000004">
    <property type="protein sequence ID" value="TRY77174.1"/>
    <property type="molecule type" value="Genomic_DNA"/>
</dbReference>
<feature type="domain" description="WW" evidence="15">
    <location>
        <begin position="922"/>
        <end position="955"/>
    </location>
</feature>
<name>A0A553PHM4_TIGCA</name>
<evidence type="ECO:0000256" key="3">
    <source>
        <dbReference type="ARBA" id="ARBA00022475"/>
    </source>
</evidence>
<feature type="compositionally biased region" description="Gly residues" evidence="14">
    <location>
        <begin position="745"/>
        <end position="763"/>
    </location>
</feature>
<evidence type="ECO:0000259" key="16">
    <source>
        <dbReference type="PROSITE" id="PS50135"/>
    </source>
</evidence>
<dbReference type="GO" id="GO:0005856">
    <property type="term" value="C:cytoskeleton"/>
    <property type="evidence" value="ECO:0007669"/>
    <property type="project" value="UniProtKB-SubCell"/>
</dbReference>
<evidence type="ECO:0000256" key="4">
    <source>
        <dbReference type="ARBA" id="ARBA00022490"/>
    </source>
</evidence>
<keyword evidence="8" id="KW-0106">Calcium</keyword>
<evidence type="ECO:0000256" key="12">
    <source>
        <dbReference type="PROSITE-ProRule" id="PRU00228"/>
    </source>
</evidence>
<dbReference type="Gene3D" id="1.10.238.10">
    <property type="entry name" value="EF-hand"/>
    <property type="match status" value="1"/>
</dbReference>
<dbReference type="GO" id="GO:0008270">
    <property type="term" value="F:zinc ion binding"/>
    <property type="evidence" value="ECO:0007669"/>
    <property type="project" value="UniProtKB-KW"/>
</dbReference>
<keyword evidence="7" id="KW-0862">Zinc</keyword>
<dbReference type="Gene3D" id="6.10.140.70">
    <property type="match status" value="1"/>
</dbReference>
<keyword evidence="3" id="KW-1003">Cell membrane</keyword>
<dbReference type="GO" id="GO:0003779">
    <property type="term" value="F:actin binding"/>
    <property type="evidence" value="ECO:0007669"/>
    <property type="project" value="UniProtKB-KW"/>
</dbReference>
<feature type="region of interest" description="Disordered" evidence="14">
    <location>
        <begin position="1483"/>
        <end position="1675"/>
    </location>
</feature>
<comment type="caution">
    <text evidence="17">The sequence shown here is derived from an EMBL/GenBank/DDBJ whole genome shotgun (WGS) entry which is preliminary data.</text>
</comment>
<evidence type="ECO:0000256" key="5">
    <source>
        <dbReference type="ARBA" id="ARBA00022723"/>
    </source>
</evidence>
<feature type="compositionally biased region" description="Polar residues" evidence="14">
    <location>
        <begin position="36"/>
        <end position="48"/>
    </location>
</feature>
<evidence type="ECO:0000256" key="6">
    <source>
        <dbReference type="ARBA" id="ARBA00022771"/>
    </source>
</evidence>
<feature type="compositionally biased region" description="Low complexity" evidence="14">
    <location>
        <begin position="424"/>
        <end position="524"/>
    </location>
</feature>
<evidence type="ECO:0000256" key="2">
    <source>
        <dbReference type="ARBA" id="ARBA00004278"/>
    </source>
</evidence>
<evidence type="ECO:0000256" key="1">
    <source>
        <dbReference type="ARBA" id="ARBA00004245"/>
    </source>
</evidence>
<keyword evidence="5" id="KW-0479">Metal-binding</keyword>
<dbReference type="CDD" id="cd00176">
    <property type="entry name" value="SPEC"/>
    <property type="match status" value="1"/>
</dbReference>
<keyword evidence="4" id="KW-0963">Cytoplasm</keyword>
<dbReference type="PANTHER" id="PTHR12268:SF14">
    <property type="entry name" value="DYSTROPHIN-1"/>
    <property type="match status" value="1"/>
</dbReference>
<keyword evidence="6 12" id="KW-0863">Zinc-finger</keyword>
<dbReference type="GO" id="GO:0046716">
    <property type="term" value="P:muscle cell cellular homeostasis"/>
    <property type="evidence" value="ECO:0007669"/>
    <property type="project" value="UniProtKB-ARBA"/>
</dbReference>
<evidence type="ECO:0000256" key="14">
    <source>
        <dbReference type="SAM" id="MobiDB-lite"/>
    </source>
</evidence>
<feature type="compositionally biased region" description="Pro residues" evidence="14">
    <location>
        <begin position="1500"/>
        <end position="1517"/>
    </location>
</feature>
<dbReference type="STRING" id="6832.A0A553PHM4"/>
<evidence type="ECO:0000256" key="9">
    <source>
        <dbReference type="ARBA" id="ARBA00023136"/>
    </source>
</evidence>
<dbReference type="CDD" id="cd02334">
    <property type="entry name" value="ZZ_dystrophin"/>
    <property type="match status" value="1"/>
</dbReference>
<keyword evidence="10" id="KW-0009">Actin-binding</keyword>
<feature type="compositionally biased region" description="Low complexity" evidence="14">
    <location>
        <begin position="1243"/>
        <end position="1259"/>
    </location>
</feature>
<gene>
    <name evidence="17" type="ORF">TCAL_11881</name>
</gene>
<feature type="domain" description="ZZ-type" evidence="16">
    <location>
        <begin position="1135"/>
        <end position="1193"/>
    </location>
</feature>
<dbReference type="GO" id="GO:0099536">
    <property type="term" value="P:synaptic signaling"/>
    <property type="evidence" value="ECO:0007669"/>
    <property type="project" value="TreeGrafter"/>
</dbReference>
<evidence type="ECO:0000313" key="18">
    <source>
        <dbReference type="Proteomes" id="UP000318571"/>
    </source>
</evidence>
<dbReference type="InterPro" id="IPR000433">
    <property type="entry name" value="Znf_ZZ"/>
</dbReference>
<dbReference type="GO" id="GO:0042383">
    <property type="term" value="C:sarcolemma"/>
    <property type="evidence" value="ECO:0007669"/>
    <property type="project" value="UniProtKB-SubCell"/>
</dbReference>
<sequence>MNLFREVRRRRSSSANEDNGSGLGDEPRAKEMADSHSANATPNNNTHASLRRGFMTLTRSRTTTNDLCGGTKVRGEPNPTSTPHQSKHNGSLSASATADSITKVTDWSYCKPPQTPNPQPPPTLIGVGRPSNGFPSRSTSLNRNFGHSRSITMPNFQEANGQTETYRHFSTFRQQQTHKDRVMEDSSNTDTVVRYRQPDPNGGNRGQRGTRPLSADISSSGTRLLQPHATTIIGQDRKNGPLLPTSNSEFFRVVQDRLREVQSDNTSRDSSLESLLDDDGNYIVTTSVDGMDSHSFLNLLNEADEDALARQSSMLSSGGGSGVELLDNHLLDNNLLSVFNRAKTNSLPKTAFGSIQLKVQEIREQLDVLKTSASSTGGTPTTSSTLKRVLPAVIQQPQKSALHLFGIQGNSSFHNSPNGSSQESMSPSRSNSPSTNRMSTGSSVATSTSNNTNSSNPTINIKISSGNSNSNNNQQSQQQQQQHLQLHHQGLPSSLSSQAILSNSSSPSTLSPCSSNSIPSSSTNGVGLTGSNVVVGGSTTSTLARPQVLRLPQSNSFNCFTTAIDPPPTSGGGSDKLIFFFDIMNTQERIAKDLQGEIDTERENFMSLTTTGRKLLSTLEGSEDAPVLHKRLEEMNQRWNHLKAKSIAIRNRLENNSEHWNTLYLSLHELAEWAKKKEDDLEAIGPIGGDEASIKRQQDEIRALRQDLEEKRAVVENNLLTGRQHLGTFVDSYSDSTPSESSSEVGGGGSGSAGGGTQNGGGELDAHQKELNRGIRTEVGKLSERWNSLLHQSEQWQRQLDDTLPKVHMFQKSVEAVMLKLTEVERSQVTLNNIGANANTESDIQVFRNQLKIYSGHLAPLQRQVEDINDQASDFTTNNVALSHQLVQLSLDDQYKKLNEVKRTTNRDTSNGGSTAQDFLSVAVHYPWARAISQNKVPYYINHQTETTHWDHPDMVQLFKSLTEFNSIRFSAYRTAMKLRQVQKKLALHYLHLNVAIEAFDAHGLRGQNDKLLDVSDMVTVLSSLYETIAAANPAAINIPLCLDLTLNWLLNRRATERKLGLLLHDCVQIPRVLGEVTAFGGANVEPSVKSCFEKAGKNKDMIEALHFLNWMKQEPQSMVWLPVLHRFVAAESARHQAKCNICKQAPIQGFRYRCLKCFNFDMCQTCFFAGKGGKYKNHKMAHPMQEYCTTTTSGEDMRDFTKLLKNKFKSKKYFKKHPRLGYLPVQEAGGEASPYSQYDTLPNSSSGASPSLSPQRSSSKTDMSERLADRLAEIDTRSVSDDSSSTRITPQQHTEPRKNTGETFADEHSLIVQYCRKLKDGDFTSIVPDSPMQIMEELSRDQTRELELMIRELESENANLQEEYQHLKASSSSSTSGTSGLSTGSASTLGMGQGNVPPMSSDADILNEAKMLREHKDRLESRMKILEEHNNQLCNQLGKLKYYLQESDVPSGGSASAMITTNKTGTLNTKSVTASQLATNSPILPHKMNGQFINQQGSDPPPPALPPRGVPRPNPPQREGSLVKNGTKPQPPAVPPKRSTLTKSELALYPDTNRTNSLSRRDFGLMQNPRARDFSLNRMTASQGPQSGTGMPPHWTDSLPRRDFYNMGPNSTGSLPRRDKAGLGRPEPQNAVPSGYGTLVNGNRGKIRESSLTRDNNSSARDPHGVKEKRNSTGNLYFTDTLSNSNSSLPQGDYPSFGGNLKTNGRIASQPSIGRQMRDDDELNDHMNVSTELKTAAGDLGKELKNLITLMDQEEAEENALKSSPKILNSRRSPHLNIKTNSEKESPV</sequence>
<evidence type="ECO:0008006" key="19">
    <source>
        <dbReference type="Google" id="ProtNLM"/>
    </source>
</evidence>
<evidence type="ECO:0000256" key="7">
    <source>
        <dbReference type="ARBA" id="ARBA00022833"/>
    </source>
</evidence>
<dbReference type="SUPFAM" id="SSF57850">
    <property type="entry name" value="RING/U-box"/>
    <property type="match status" value="1"/>
</dbReference>
<feature type="compositionally biased region" description="Polar residues" evidence="14">
    <location>
        <begin position="1578"/>
        <end position="1590"/>
    </location>
</feature>
<feature type="region of interest" description="Disordered" evidence="14">
    <location>
        <begin position="1234"/>
        <end position="1305"/>
    </location>
</feature>
<dbReference type="GO" id="GO:0016010">
    <property type="term" value="C:dystrophin-associated glycoprotein complex"/>
    <property type="evidence" value="ECO:0007669"/>
    <property type="project" value="UniProtKB-ARBA"/>
</dbReference>
<protein>
    <recommendedName>
        <fullName evidence="19">Dystrophin</fullName>
    </recommendedName>
</protein>
<evidence type="ECO:0000256" key="13">
    <source>
        <dbReference type="SAM" id="Coils"/>
    </source>
</evidence>
<feature type="region of interest" description="Disordered" evidence="14">
    <location>
        <begin position="730"/>
        <end position="765"/>
    </location>
</feature>
<feature type="compositionally biased region" description="Low complexity" evidence="14">
    <location>
        <begin position="1370"/>
        <end position="1391"/>
    </location>
</feature>
<dbReference type="SUPFAM" id="SSF51045">
    <property type="entry name" value="WW domain"/>
    <property type="match status" value="1"/>
</dbReference>
<dbReference type="GO" id="GO:0005737">
    <property type="term" value="C:cytoplasm"/>
    <property type="evidence" value="ECO:0007669"/>
    <property type="project" value="UniProtKB-ARBA"/>
</dbReference>
<dbReference type="Gene3D" id="1.20.58.60">
    <property type="match status" value="2"/>
</dbReference>
<dbReference type="InterPro" id="IPR001202">
    <property type="entry name" value="WW_dom"/>
</dbReference>
<feature type="compositionally biased region" description="Basic and acidic residues" evidence="14">
    <location>
        <begin position="25"/>
        <end position="34"/>
    </location>
</feature>
<dbReference type="PANTHER" id="PTHR12268">
    <property type="entry name" value="E3 UBIQUITIN-PROTEIN LIGASE KCMF1"/>
    <property type="match status" value="1"/>
</dbReference>
<dbReference type="PROSITE" id="PS50020">
    <property type="entry name" value="WW_DOMAIN_2"/>
    <property type="match status" value="1"/>
</dbReference>
<feature type="region of interest" description="Disordered" evidence="14">
    <location>
        <begin position="408"/>
        <end position="525"/>
    </location>
</feature>
<dbReference type="PROSITE" id="PS01357">
    <property type="entry name" value="ZF_ZZ_1"/>
    <property type="match status" value="1"/>
</dbReference>
<dbReference type="CDD" id="cd00201">
    <property type="entry name" value="WW"/>
    <property type="match status" value="1"/>
</dbReference>
<evidence type="ECO:0000259" key="15">
    <source>
        <dbReference type="PROSITE" id="PS50020"/>
    </source>
</evidence>
<dbReference type="Gene3D" id="2.20.70.10">
    <property type="match status" value="1"/>
</dbReference>
<dbReference type="GO" id="GO:0050804">
    <property type="term" value="P:modulation of chemical synaptic transmission"/>
    <property type="evidence" value="ECO:0007669"/>
    <property type="project" value="UniProtKB-ARBA"/>
</dbReference>
<proteinExistence type="predicted"/>
<dbReference type="InterPro" id="IPR018159">
    <property type="entry name" value="Spectrin/alpha-actinin"/>
</dbReference>
<keyword evidence="18" id="KW-1185">Reference proteome</keyword>
<dbReference type="Pfam" id="PF00569">
    <property type="entry name" value="ZZ"/>
    <property type="match status" value="1"/>
</dbReference>
<dbReference type="SUPFAM" id="SSF47473">
    <property type="entry name" value="EF-hand"/>
    <property type="match status" value="2"/>
</dbReference>
<dbReference type="GO" id="GO:0045202">
    <property type="term" value="C:synapse"/>
    <property type="evidence" value="ECO:0007669"/>
    <property type="project" value="GOC"/>
</dbReference>
<dbReference type="SMART" id="SM00150">
    <property type="entry name" value="SPEC"/>
    <property type="match status" value="2"/>
</dbReference>
<feature type="compositionally biased region" description="Polar residues" evidence="14">
    <location>
        <begin position="57"/>
        <end position="66"/>
    </location>
</feature>
<feature type="compositionally biased region" description="Basic and acidic residues" evidence="14">
    <location>
        <begin position="1662"/>
        <end position="1672"/>
    </location>
</feature>
<keyword evidence="13" id="KW-0175">Coiled coil</keyword>